<dbReference type="EMBL" id="QZBT01000293">
    <property type="protein sequence ID" value="THZ72241.1"/>
    <property type="molecule type" value="Genomic_DNA"/>
</dbReference>
<reference evidence="1 2" key="1">
    <citation type="submission" date="2018-10" db="EMBL/GenBank/DDBJ databases">
        <title>Fifty Aureobasidium pullulans genomes reveal a recombining polyextremotolerant generalist.</title>
        <authorList>
            <person name="Gostincar C."/>
            <person name="Turk M."/>
            <person name="Zajc J."/>
            <person name="Gunde-Cimerman N."/>
        </authorList>
    </citation>
    <scope>NUCLEOTIDE SEQUENCE [LARGE SCALE GENOMIC DNA]</scope>
    <source>
        <strain evidence="1 2">EXF-3403</strain>
    </source>
</reference>
<comment type="caution">
    <text evidence="1">The sequence shown here is derived from an EMBL/GenBank/DDBJ whole genome shotgun (WGS) entry which is preliminary data.</text>
</comment>
<sequence>MPYSRAQRGRPKDKAATQNALLPWGYDAPAKKTMPLADFINLITEEEDRTTAPHKIKNVLLYWDRGSLTSGDEAKMVELNIDTTSLMSSMYSSGSRTASPRAINGNQKHKEKHQSFEAPVKHCTGRDCFITLRVNVDVINRCIREMSAADGRSRQIRSDYCFIFIDFEDGSRIGRRTTEGGISRLFSADLEDCSEYYQHKIESRHCIVREMFDDHIGLRAQDGNMAIAS</sequence>
<protein>
    <submittedName>
        <fullName evidence="1">Uncharacterized protein</fullName>
    </submittedName>
</protein>
<accession>A0A4S9X1X8</accession>
<evidence type="ECO:0000313" key="2">
    <source>
        <dbReference type="Proteomes" id="UP000310039"/>
    </source>
</evidence>
<evidence type="ECO:0000313" key="1">
    <source>
        <dbReference type="EMBL" id="THZ72241.1"/>
    </source>
</evidence>
<name>A0A4S9X1X8_AURPU</name>
<organism evidence="1 2">
    <name type="scientific">Aureobasidium pullulans</name>
    <name type="common">Black yeast</name>
    <name type="synonym">Pullularia pullulans</name>
    <dbReference type="NCBI Taxonomy" id="5580"/>
    <lineage>
        <taxon>Eukaryota</taxon>
        <taxon>Fungi</taxon>
        <taxon>Dikarya</taxon>
        <taxon>Ascomycota</taxon>
        <taxon>Pezizomycotina</taxon>
        <taxon>Dothideomycetes</taxon>
        <taxon>Dothideomycetidae</taxon>
        <taxon>Dothideales</taxon>
        <taxon>Saccotheciaceae</taxon>
        <taxon>Aureobasidium</taxon>
    </lineage>
</organism>
<proteinExistence type="predicted"/>
<dbReference type="AlphaFoldDB" id="A0A4S9X1X8"/>
<dbReference type="Proteomes" id="UP000310039">
    <property type="component" value="Unassembled WGS sequence"/>
</dbReference>
<gene>
    <name evidence="1" type="ORF">D6C84_10033</name>
</gene>